<dbReference type="EMBL" id="CADEAL010003135">
    <property type="protein sequence ID" value="CAB1443605.1"/>
    <property type="molecule type" value="Genomic_DNA"/>
</dbReference>
<gene>
    <name evidence="2" type="ORF">PLEPLA_LOCUS31321</name>
</gene>
<dbReference type="Proteomes" id="UP001153269">
    <property type="component" value="Unassembled WGS sequence"/>
</dbReference>
<protein>
    <submittedName>
        <fullName evidence="2">Uncharacterized protein</fullName>
    </submittedName>
</protein>
<reference evidence="2" key="1">
    <citation type="submission" date="2020-03" db="EMBL/GenBank/DDBJ databases">
        <authorList>
            <person name="Weist P."/>
        </authorList>
    </citation>
    <scope>NUCLEOTIDE SEQUENCE</scope>
</reference>
<sequence length="181" mass="19268">MSDRGQAFHLVEAAGGLRRMGMLLINGGGMPGDSERHGVSDNEDLIKEMEHSTRPGRATEQGRGEGLKRKTRSERNRKGAGDEGEKGVVLHSAKFTDSQNGTIMAALGHPAPRGMDVMGCSSASPSRNMAARKLNSASSPPCQSQRFSIKGQIIVFCLPPSQLTAEVTAPACCGDIEKYLD</sequence>
<dbReference type="AlphaFoldDB" id="A0A9N7V6C2"/>
<feature type="compositionally biased region" description="Basic and acidic residues" evidence="1">
    <location>
        <begin position="60"/>
        <end position="85"/>
    </location>
</feature>
<evidence type="ECO:0000313" key="3">
    <source>
        <dbReference type="Proteomes" id="UP001153269"/>
    </source>
</evidence>
<feature type="region of interest" description="Disordered" evidence="1">
    <location>
        <begin position="48"/>
        <end position="85"/>
    </location>
</feature>
<comment type="caution">
    <text evidence="2">The sequence shown here is derived from an EMBL/GenBank/DDBJ whole genome shotgun (WGS) entry which is preliminary data.</text>
</comment>
<evidence type="ECO:0000256" key="1">
    <source>
        <dbReference type="SAM" id="MobiDB-lite"/>
    </source>
</evidence>
<evidence type="ECO:0000313" key="2">
    <source>
        <dbReference type="EMBL" id="CAB1443605.1"/>
    </source>
</evidence>
<keyword evidence="3" id="KW-1185">Reference proteome</keyword>
<proteinExistence type="predicted"/>
<organism evidence="2 3">
    <name type="scientific">Pleuronectes platessa</name>
    <name type="common">European plaice</name>
    <dbReference type="NCBI Taxonomy" id="8262"/>
    <lineage>
        <taxon>Eukaryota</taxon>
        <taxon>Metazoa</taxon>
        <taxon>Chordata</taxon>
        <taxon>Craniata</taxon>
        <taxon>Vertebrata</taxon>
        <taxon>Euteleostomi</taxon>
        <taxon>Actinopterygii</taxon>
        <taxon>Neopterygii</taxon>
        <taxon>Teleostei</taxon>
        <taxon>Neoteleostei</taxon>
        <taxon>Acanthomorphata</taxon>
        <taxon>Carangaria</taxon>
        <taxon>Pleuronectiformes</taxon>
        <taxon>Pleuronectoidei</taxon>
        <taxon>Pleuronectidae</taxon>
        <taxon>Pleuronectes</taxon>
    </lineage>
</organism>
<accession>A0A9N7V6C2</accession>
<name>A0A9N7V6C2_PLEPL</name>